<keyword evidence="2" id="KW-1185">Reference proteome</keyword>
<reference evidence="1 2" key="1">
    <citation type="journal article" date="2023" name="Plants (Basel)">
        <title>Bridging the Gap: Combining Genomics and Transcriptomics Approaches to Understand Stylosanthes scabra, an Orphan Legume from the Brazilian Caatinga.</title>
        <authorList>
            <person name="Ferreira-Neto J.R.C."/>
            <person name="da Silva M.D."/>
            <person name="Binneck E."/>
            <person name="de Melo N.F."/>
            <person name="da Silva R.H."/>
            <person name="de Melo A.L.T.M."/>
            <person name="Pandolfi V."/>
            <person name="Bustamante F.O."/>
            <person name="Brasileiro-Vidal A.C."/>
            <person name="Benko-Iseppon A.M."/>
        </authorList>
    </citation>
    <scope>NUCLEOTIDE SEQUENCE [LARGE SCALE GENOMIC DNA]</scope>
    <source>
        <tissue evidence="1">Leaves</tissue>
    </source>
</reference>
<protein>
    <recommendedName>
        <fullName evidence="3">Secreted protein</fullName>
    </recommendedName>
</protein>
<comment type="caution">
    <text evidence="1">The sequence shown here is derived from an EMBL/GenBank/DDBJ whole genome shotgun (WGS) entry which is preliminary data.</text>
</comment>
<proteinExistence type="predicted"/>
<sequence>MSSRWQGRWICCRAGFSGGFPFFTLTLSTTFSGHWPPGGIGISPLPTRRGPDCRLGGNLSPLIVSIICHPTRSRLRPHRDSQVHIQRAMTCLMCRITGDLGGG</sequence>
<accession>A0ABU6XIC2</accession>
<gene>
    <name evidence="1" type="ORF">PIB30_047516</name>
</gene>
<organism evidence="1 2">
    <name type="scientific">Stylosanthes scabra</name>
    <dbReference type="NCBI Taxonomy" id="79078"/>
    <lineage>
        <taxon>Eukaryota</taxon>
        <taxon>Viridiplantae</taxon>
        <taxon>Streptophyta</taxon>
        <taxon>Embryophyta</taxon>
        <taxon>Tracheophyta</taxon>
        <taxon>Spermatophyta</taxon>
        <taxon>Magnoliopsida</taxon>
        <taxon>eudicotyledons</taxon>
        <taxon>Gunneridae</taxon>
        <taxon>Pentapetalae</taxon>
        <taxon>rosids</taxon>
        <taxon>fabids</taxon>
        <taxon>Fabales</taxon>
        <taxon>Fabaceae</taxon>
        <taxon>Papilionoideae</taxon>
        <taxon>50 kb inversion clade</taxon>
        <taxon>dalbergioids sensu lato</taxon>
        <taxon>Dalbergieae</taxon>
        <taxon>Pterocarpus clade</taxon>
        <taxon>Stylosanthes</taxon>
    </lineage>
</organism>
<evidence type="ECO:0000313" key="1">
    <source>
        <dbReference type="EMBL" id="MED6196433.1"/>
    </source>
</evidence>
<dbReference type="EMBL" id="JASCZI010211753">
    <property type="protein sequence ID" value="MED6196433.1"/>
    <property type="molecule type" value="Genomic_DNA"/>
</dbReference>
<dbReference type="Proteomes" id="UP001341840">
    <property type="component" value="Unassembled WGS sequence"/>
</dbReference>
<evidence type="ECO:0000313" key="2">
    <source>
        <dbReference type="Proteomes" id="UP001341840"/>
    </source>
</evidence>
<name>A0ABU6XIC2_9FABA</name>
<evidence type="ECO:0008006" key="3">
    <source>
        <dbReference type="Google" id="ProtNLM"/>
    </source>
</evidence>